<feature type="transmembrane region" description="Helical" evidence="1">
    <location>
        <begin position="169"/>
        <end position="188"/>
    </location>
</feature>
<comment type="caution">
    <text evidence="2">The sequence shown here is derived from an EMBL/GenBank/DDBJ whole genome shotgun (WGS) entry which is preliminary data.</text>
</comment>
<protein>
    <submittedName>
        <fullName evidence="2">Uncharacterized protein</fullName>
    </submittedName>
</protein>
<organism evidence="2 3">
    <name type="scientific">Agaribacillus aureus</name>
    <dbReference type="NCBI Taxonomy" id="3051825"/>
    <lineage>
        <taxon>Bacteria</taxon>
        <taxon>Pseudomonadati</taxon>
        <taxon>Bacteroidota</taxon>
        <taxon>Cytophagia</taxon>
        <taxon>Cytophagales</taxon>
        <taxon>Splendidivirgaceae</taxon>
        <taxon>Agaribacillus</taxon>
    </lineage>
</organism>
<reference evidence="2" key="1">
    <citation type="submission" date="2023-06" db="EMBL/GenBank/DDBJ databases">
        <title>Genomic of Agaribacillus aureum.</title>
        <authorList>
            <person name="Wang G."/>
        </authorList>
    </citation>
    <scope>NUCLEOTIDE SEQUENCE</scope>
    <source>
        <strain evidence="2">BMA12</strain>
    </source>
</reference>
<name>A0ABT8LGE0_9BACT</name>
<evidence type="ECO:0000313" key="3">
    <source>
        <dbReference type="Proteomes" id="UP001172083"/>
    </source>
</evidence>
<accession>A0ABT8LGE0</accession>
<sequence>MDYLMLFSLLFIVLSLACLYLIYVGLNRGLKSFGENAGKRIKSRFILAIVIWLIVLSGLSLSGFLNDFSNFPPRMLIVLVVPLPIIIFLSFSKTLASILADVPPQWLFYIQSFRIVVEVLLWGLFLDNLLPVQMTFEGRNWDVLVGITAPVFAYLCFSGHKYRRRLAIVWNVFGLLLLLNILVIAILSMPSPIRVFMNEPANVIVARFPFVLLPGILVPIAYTMHIFSLRQLLVYKDQKLFAKAS</sequence>
<dbReference type="Proteomes" id="UP001172083">
    <property type="component" value="Unassembled WGS sequence"/>
</dbReference>
<dbReference type="EMBL" id="JAUJEB010000008">
    <property type="protein sequence ID" value="MDN5216256.1"/>
    <property type="molecule type" value="Genomic_DNA"/>
</dbReference>
<feature type="transmembrane region" description="Helical" evidence="1">
    <location>
        <begin position="6"/>
        <end position="24"/>
    </location>
</feature>
<evidence type="ECO:0000256" key="1">
    <source>
        <dbReference type="SAM" id="Phobius"/>
    </source>
</evidence>
<feature type="transmembrane region" description="Helical" evidence="1">
    <location>
        <begin position="208"/>
        <end position="229"/>
    </location>
</feature>
<proteinExistence type="predicted"/>
<dbReference type="RefSeq" id="WP_346761593.1">
    <property type="nucleotide sequence ID" value="NZ_JAUJEB010000008.1"/>
</dbReference>
<evidence type="ECO:0000313" key="2">
    <source>
        <dbReference type="EMBL" id="MDN5216256.1"/>
    </source>
</evidence>
<feature type="transmembrane region" description="Helical" evidence="1">
    <location>
        <begin position="138"/>
        <end position="157"/>
    </location>
</feature>
<feature type="transmembrane region" description="Helical" evidence="1">
    <location>
        <begin position="106"/>
        <end position="126"/>
    </location>
</feature>
<feature type="transmembrane region" description="Helical" evidence="1">
    <location>
        <begin position="45"/>
        <end position="65"/>
    </location>
</feature>
<keyword evidence="1" id="KW-0812">Transmembrane</keyword>
<keyword evidence="1" id="KW-0472">Membrane</keyword>
<keyword evidence="3" id="KW-1185">Reference proteome</keyword>
<keyword evidence="1" id="KW-1133">Transmembrane helix</keyword>
<gene>
    <name evidence="2" type="ORF">QQ020_29580</name>
</gene>
<feature type="transmembrane region" description="Helical" evidence="1">
    <location>
        <begin position="77"/>
        <end position="99"/>
    </location>
</feature>